<gene>
    <name evidence="1" type="ORF">CLUMA_CG021639</name>
</gene>
<evidence type="ECO:0000313" key="1">
    <source>
        <dbReference type="EMBL" id="CRL08640.1"/>
    </source>
</evidence>
<dbReference type="Proteomes" id="UP000183832">
    <property type="component" value="Unassembled WGS sequence"/>
</dbReference>
<evidence type="ECO:0000313" key="2">
    <source>
        <dbReference type="Proteomes" id="UP000183832"/>
    </source>
</evidence>
<protein>
    <submittedName>
        <fullName evidence="1">CLUMA_CG021639, isoform A</fullName>
    </submittedName>
</protein>
<dbReference type="EMBL" id="CVRI01000075">
    <property type="protein sequence ID" value="CRL08640.1"/>
    <property type="molecule type" value="Genomic_DNA"/>
</dbReference>
<organism evidence="1 2">
    <name type="scientific">Clunio marinus</name>
    <dbReference type="NCBI Taxonomy" id="568069"/>
    <lineage>
        <taxon>Eukaryota</taxon>
        <taxon>Metazoa</taxon>
        <taxon>Ecdysozoa</taxon>
        <taxon>Arthropoda</taxon>
        <taxon>Hexapoda</taxon>
        <taxon>Insecta</taxon>
        <taxon>Pterygota</taxon>
        <taxon>Neoptera</taxon>
        <taxon>Endopterygota</taxon>
        <taxon>Diptera</taxon>
        <taxon>Nematocera</taxon>
        <taxon>Chironomoidea</taxon>
        <taxon>Chironomidae</taxon>
        <taxon>Clunio</taxon>
    </lineage>
</organism>
<reference evidence="1 2" key="1">
    <citation type="submission" date="2015-04" db="EMBL/GenBank/DDBJ databases">
        <authorList>
            <person name="Syromyatnikov M.Y."/>
            <person name="Popov V.N."/>
        </authorList>
    </citation>
    <scope>NUCLEOTIDE SEQUENCE [LARGE SCALE GENOMIC DNA]</scope>
</reference>
<accession>A0A1J1J8C3</accession>
<sequence>MNQITCKYICVPPEYIFSADGLPGLSGCSLICNDDDAGECATKTYGFSHDFVSQHKTTIMSGKDENE</sequence>
<dbReference type="AlphaFoldDB" id="A0A1J1J8C3"/>
<name>A0A1J1J8C3_9DIPT</name>
<keyword evidence="2" id="KW-1185">Reference proteome</keyword>
<proteinExistence type="predicted"/>